<evidence type="ECO:0000313" key="14">
    <source>
        <dbReference type="Proteomes" id="UP001164187"/>
    </source>
</evidence>
<dbReference type="InterPro" id="IPR005801">
    <property type="entry name" value="ADC_synthase"/>
</dbReference>
<dbReference type="PANTHER" id="PTHR11236:SF48">
    <property type="entry name" value="ISOCHORISMATE SYNTHASE MENF"/>
    <property type="match status" value="1"/>
</dbReference>
<evidence type="ECO:0000259" key="11">
    <source>
        <dbReference type="Pfam" id="PF00425"/>
    </source>
</evidence>
<comment type="catalytic activity">
    <reaction evidence="10">
        <text>chorismate + L-glutamine = anthranilate + pyruvate + L-glutamate + H(+)</text>
        <dbReference type="Rhea" id="RHEA:21732"/>
        <dbReference type="ChEBI" id="CHEBI:15361"/>
        <dbReference type="ChEBI" id="CHEBI:15378"/>
        <dbReference type="ChEBI" id="CHEBI:16567"/>
        <dbReference type="ChEBI" id="CHEBI:29748"/>
        <dbReference type="ChEBI" id="CHEBI:29985"/>
        <dbReference type="ChEBI" id="CHEBI:58359"/>
        <dbReference type="EC" id="4.1.3.27"/>
    </reaction>
</comment>
<reference evidence="13" key="1">
    <citation type="submission" date="2022-12" db="EMBL/GenBank/DDBJ databases">
        <title>Peptostreptococcus.</title>
        <authorList>
            <person name="Lee S.H."/>
        </authorList>
    </citation>
    <scope>NUCLEOTIDE SEQUENCE</scope>
    <source>
        <strain evidence="13">CBA3647</strain>
    </source>
</reference>
<dbReference type="NCBIfam" id="TIGR00553">
    <property type="entry name" value="pabB"/>
    <property type="match status" value="1"/>
</dbReference>
<comment type="cofactor">
    <cofactor evidence="1">
        <name>Mg(2+)</name>
        <dbReference type="ChEBI" id="CHEBI:18420"/>
    </cofactor>
</comment>
<organism evidence="13 14">
    <name type="scientific">Peptostreptococcus equinus</name>
    <dbReference type="NCBI Taxonomy" id="3003601"/>
    <lineage>
        <taxon>Bacteria</taxon>
        <taxon>Bacillati</taxon>
        <taxon>Bacillota</taxon>
        <taxon>Clostridia</taxon>
        <taxon>Peptostreptococcales</taxon>
        <taxon>Peptostreptococcaceae</taxon>
        <taxon>Peptostreptococcus</taxon>
    </lineage>
</organism>
<dbReference type="Gene3D" id="3.60.120.10">
    <property type="entry name" value="Anthranilate synthase"/>
    <property type="match status" value="1"/>
</dbReference>
<comment type="subunit">
    <text evidence="2">Heterotetramer consisting of two non-identical subunits: a beta subunit (TrpG) and a large alpha subunit (TrpE).</text>
</comment>
<keyword evidence="8" id="KW-0456">Lyase</keyword>
<dbReference type="SUPFAM" id="SSF56322">
    <property type="entry name" value="ADC synthase"/>
    <property type="match status" value="1"/>
</dbReference>
<dbReference type="Pfam" id="PF04715">
    <property type="entry name" value="Anth_synt_I_N"/>
    <property type="match status" value="1"/>
</dbReference>
<evidence type="ECO:0000256" key="6">
    <source>
        <dbReference type="ARBA" id="ARBA00022723"/>
    </source>
</evidence>
<dbReference type="PRINTS" id="PR00095">
    <property type="entry name" value="ANTSNTHASEI"/>
</dbReference>
<dbReference type="InterPro" id="IPR005802">
    <property type="entry name" value="ADC_synth_comp_1"/>
</dbReference>
<dbReference type="GO" id="GO:0046820">
    <property type="term" value="F:4-amino-4-deoxychorismate synthase activity"/>
    <property type="evidence" value="ECO:0007669"/>
    <property type="project" value="UniProtKB-EC"/>
</dbReference>
<protein>
    <recommendedName>
        <fullName evidence="4">Anthranilate synthase component 1</fullName>
        <ecNumber evidence="3">2.6.1.85</ecNumber>
    </recommendedName>
</protein>
<dbReference type="Pfam" id="PF00425">
    <property type="entry name" value="Chorismate_bind"/>
    <property type="match status" value="1"/>
</dbReference>
<feature type="domain" description="Chorismate-utilising enzyme C-terminal" evidence="11">
    <location>
        <begin position="199"/>
        <end position="452"/>
    </location>
</feature>
<accession>A0ABY7JLX1</accession>
<evidence type="ECO:0000256" key="5">
    <source>
        <dbReference type="ARBA" id="ARBA00022679"/>
    </source>
</evidence>
<evidence type="ECO:0000259" key="12">
    <source>
        <dbReference type="Pfam" id="PF04715"/>
    </source>
</evidence>
<evidence type="ECO:0000256" key="3">
    <source>
        <dbReference type="ARBA" id="ARBA00013139"/>
    </source>
</evidence>
<evidence type="ECO:0000256" key="9">
    <source>
        <dbReference type="ARBA" id="ARBA00025634"/>
    </source>
</evidence>
<keyword evidence="14" id="KW-1185">Reference proteome</keyword>
<dbReference type="EC" id="2.6.1.85" evidence="3"/>
<keyword evidence="13" id="KW-0032">Aminotransferase</keyword>
<gene>
    <name evidence="13" type="primary">pabB</name>
    <name evidence="13" type="ORF">O0R46_06995</name>
</gene>
<evidence type="ECO:0000256" key="10">
    <source>
        <dbReference type="ARBA" id="ARBA00047683"/>
    </source>
</evidence>
<name>A0ABY7JLX1_9FIRM</name>
<evidence type="ECO:0000256" key="2">
    <source>
        <dbReference type="ARBA" id="ARBA00011575"/>
    </source>
</evidence>
<dbReference type="InterPro" id="IPR015890">
    <property type="entry name" value="Chorismate_C"/>
</dbReference>
<comment type="function">
    <text evidence="9">Part of a heterotetrameric complex that catalyzes the two-step biosynthesis of anthranilate, an intermediate in the biosynthesis of L-tryptophan. In the first step, the glutamine-binding beta subunit (TrpG) of anthranilate synthase (AS) provides the glutamine amidotransferase activity which generates ammonia as a substrate that, along with chorismate, is used in the second step, catalyzed by the large alpha subunit of AS (TrpE) to produce anthranilate. In the absence of TrpG, TrpE can synthesize anthranilate directly from chorismate and high concentrations of ammonia.</text>
</comment>
<evidence type="ECO:0000256" key="7">
    <source>
        <dbReference type="ARBA" id="ARBA00022842"/>
    </source>
</evidence>
<feature type="domain" description="Anthranilate synthase component I N-terminal" evidence="12">
    <location>
        <begin position="18"/>
        <end position="145"/>
    </location>
</feature>
<evidence type="ECO:0000256" key="8">
    <source>
        <dbReference type="ARBA" id="ARBA00023239"/>
    </source>
</evidence>
<keyword evidence="6" id="KW-0479">Metal-binding</keyword>
<evidence type="ECO:0000256" key="1">
    <source>
        <dbReference type="ARBA" id="ARBA00001946"/>
    </source>
</evidence>
<proteinExistence type="predicted"/>
<evidence type="ECO:0000256" key="4">
    <source>
        <dbReference type="ARBA" id="ARBA00020653"/>
    </source>
</evidence>
<dbReference type="InterPro" id="IPR006805">
    <property type="entry name" value="Anth_synth_I_N"/>
</dbReference>
<dbReference type="PANTHER" id="PTHR11236">
    <property type="entry name" value="AMINOBENZOATE/ANTHRANILATE SYNTHASE"/>
    <property type="match status" value="1"/>
</dbReference>
<dbReference type="InterPro" id="IPR019999">
    <property type="entry name" value="Anth_synth_I-like"/>
</dbReference>
<dbReference type="EMBL" id="CP114052">
    <property type="protein sequence ID" value="WAW14349.1"/>
    <property type="molecule type" value="Genomic_DNA"/>
</dbReference>
<keyword evidence="5 13" id="KW-0808">Transferase</keyword>
<sequence length="470" mass="54121">MQKMTKIIELDQYPPIENIYTYFNKDENSVFLDSSLKNELGRYSIIGLNPYLKLVQKYDGFYVNDELKKNTLIDFLSQYLKDNKEDNKTDIPLISGAIAYFSYDYGMDIMGIKSRHKDQLEIDKARVYFYDNFLIEDLYKKKLYIISNGKLEEKEKSSNKLLQIIEIANSKKNEAKNKDKSEIIKEQNENYSLSSNFCKKDYKEAIDKMIHYIIEGDIYIVNMTRQICIECGIDPYEFFTILRKNNPSPFGAYMNYDGFKIISASPERFLLNKNGNLLTRPIKGTRKRGEDPYEDQLLKEELKNSDKDKSELLMIVDLERNDLNKICTPGSVIVEDLFDVETYATVFHLVAQIKGKLKDEYNFADILKASFPGGSITGSPKYRAMELSDQVEASRRNIYTGSIGYISLNGDCDLNIVIRTALYKDRKYHIGVGGGITCESNLEFEYEETEQKAKALLNALNCVKRGGQCG</sequence>
<keyword evidence="7" id="KW-0460">Magnesium</keyword>
<evidence type="ECO:0000313" key="13">
    <source>
        <dbReference type="EMBL" id="WAW14349.1"/>
    </source>
</evidence>
<dbReference type="Proteomes" id="UP001164187">
    <property type="component" value="Chromosome"/>
</dbReference>